<proteinExistence type="inferred from homology"/>
<dbReference type="Pfam" id="PF13558">
    <property type="entry name" value="SbcC_Walker_B"/>
    <property type="match status" value="1"/>
</dbReference>
<comment type="similarity">
    <text evidence="1">Belongs to the SMC family. SbcC subfamily.</text>
</comment>
<dbReference type="PANTHER" id="PTHR32114:SF2">
    <property type="entry name" value="ABC TRANSPORTER ABCH.3"/>
    <property type="match status" value="1"/>
</dbReference>
<keyword evidence="4" id="KW-0540">Nuclease</keyword>
<evidence type="ECO:0000256" key="2">
    <source>
        <dbReference type="ARBA" id="ARBA00011322"/>
    </source>
</evidence>
<dbReference type="GO" id="GO:0004527">
    <property type="term" value="F:exonuclease activity"/>
    <property type="evidence" value="ECO:0007669"/>
    <property type="project" value="UniProtKB-KW"/>
</dbReference>
<sequence length="203" mass="22938">MDNKIESVRQLIFDWKSRLQKDAEDRLKKGDLENRLKQTQVEYDDYATLKKHLQPAQFLTDILNKFEAELLQNASVHLYNLSDGQFQFRLGEGGYEIIDSHCGDDVRPVSSLSGGETFQASLALALALSERFNRGRNQEFLFIDEGFSSVGVNDLDRVVDTLIGFKIGGQMIGVISHVPEIAERIGREIQVIKKATGSEIKIY</sequence>
<evidence type="ECO:0000313" key="4">
    <source>
        <dbReference type="EMBL" id="ERT08686.1"/>
    </source>
</evidence>
<keyword evidence="4" id="KW-0378">Hydrolase</keyword>
<dbReference type="PANTHER" id="PTHR32114">
    <property type="entry name" value="ABC TRANSPORTER ABCH.3"/>
    <property type="match status" value="1"/>
</dbReference>
<reference evidence="4 5" key="1">
    <citation type="journal article" date="2013" name="Front. Microbiol.">
        <title>Comparative genomic analyses of the cyanobacterium, Lyngbya aestuarii BL J, a powerful hydrogen producer.</title>
        <authorList>
            <person name="Kothari A."/>
            <person name="Vaughn M."/>
            <person name="Garcia-Pichel F."/>
        </authorList>
    </citation>
    <scope>NUCLEOTIDE SEQUENCE [LARGE SCALE GENOMIC DNA]</scope>
    <source>
        <strain evidence="4 5">BL J</strain>
    </source>
</reference>
<organism evidence="4 5">
    <name type="scientific">Lyngbya aestuarii BL J</name>
    <dbReference type="NCBI Taxonomy" id="1348334"/>
    <lineage>
        <taxon>Bacteria</taxon>
        <taxon>Bacillati</taxon>
        <taxon>Cyanobacteriota</taxon>
        <taxon>Cyanophyceae</taxon>
        <taxon>Oscillatoriophycideae</taxon>
        <taxon>Oscillatoriales</taxon>
        <taxon>Microcoleaceae</taxon>
        <taxon>Lyngbya</taxon>
    </lineage>
</organism>
<comment type="caution">
    <text evidence="4">The sequence shown here is derived from an EMBL/GenBank/DDBJ whole genome shotgun (WGS) entry which is preliminary data.</text>
</comment>
<comment type="subunit">
    <text evidence="2">Heterodimer of SbcC and SbcD.</text>
</comment>
<dbReference type="Proteomes" id="UP000017127">
    <property type="component" value="Unassembled WGS sequence"/>
</dbReference>
<evidence type="ECO:0000313" key="5">
    <source>
        <dbReference type="Proteomes" id="UP000017127"/>
    </source>
</evidence>
<evidence type="ECO:0000256" key="1">
    <source>
        <dbReference type="ARBA" id="ARBA00006930"/>
    </source>
</evidence>
<protein>
    <recommendedName>
        <fullName evidence="3">Nuclease SbcCD subunit C</fullName>
    </recommendedName>
</protein>
<gene>
    <name evidence="4" type="ORF">M595_1260</name>
</gene>
<dbReference type="AlphaFoldDB" id="U7QQI8"/>
<dbReference type="RefSeq" id="WP_023065032.1">
    <property type="nucleotide sequence ID" value="NZ_AUZM01000008.1"/>
</dbReference>
<dbReference type="Gene3D" id="3.40.50.300">
    <property type="entry name" value="P-loop containing nucleotide triphosphate hydrolases"/>
    <property type="match status" value="1"/>
</dbReference>
<dbReference type="EMBL" id="AUZM01000008">
    <property type="protein sequence ID" value="ERT08686.1"/>
    <property type="molecule type" value="Genomic_DNA"/>
</dbReference>
<keyword evidence="5" id="KW-1185">Reference proteome</keyword>
<dbReference type="SUPFAM" id="SSF52540">
    <property type="entry name" value="P-loop containing nucleoside triphosphate hydrolases"/>
    <property type="match status" value="1"/>
</dbReference>
<dbReference type="OrthoDB" id="9795626at2"/>
<name>U7QQI8_9CYAN</name>
<evidence type="ECO:0000256" key="3">
    <source>
        <dbReference type="ARBA" id="ARBA00013368"/>
    </source>
</evidence>
<accession>U7QQI8</accession>
<dbReference type="InterPro" id="IPR027417">
    <property type="entry name" value="P-loop_NTPase"/>
</dbReference>
<keyword evidence="4" id="KW-0269">Exonuclease</keyword>